<evidence type="ECO:0000256" key="1">
    <source>
        <dbReference type="SAM" id="MobiDB-lite"/>
    </source>
</evidence>
<dbReference type="Pfam" id="PF03468">
    <property type="entry name" value="XS"/>
    <property type="match status" value="1"/>
</dbReference>
<proteinExistence type="predicted"/>
<accession>A0A426XY19</accession>
<dbReference type="Gene3D" id="3.30.70.2890">
    <property type="entry name" value="XS domain"/>
    <property type="match status" value="1"/>
</dbReference>
<evidence type="ECO:0000259" key="2">
    <source>
        <dbReference type="Pfam" id="PF03468"/>
    </source>
</evidence>
<dbReference type="Proteomes" id="UP000287651">
    <property type="component" value="Unassembled WGS sequence"/>
</dbReference>
<reference evidence="3 4" key="1">
    <citation type="journal article" date="2014" name="Agronomy (Basel)">
        <title>A Draft Genome Sequence for Ensete ventricosum, the Drought-Tolerant Tree Against Hunger.</title>
        <authorList>
            <person name="Harrison J."/>
            <person name="Moore K.A."/>
            <person name="Paszkiewicz K."/>
            <person name="Jones T."/>
            <person name="Grant M."/>
            <person name="Ambacheew D."/>
            <person name="Muzemil S."/>
            <person name="Studholme D.J."/>
        </authorList>
    </citation>
    <scope>NUCLEOTIDE SEQUENCE [LARGE SCALE GENOMIC DNA]</scope>
</reference>
<organism evidence="3 4">
    <name type="scientific">Ensete ventricosum</name>
    <name type="common">Abyssinian banana</name>
    <name type="synonym">Musa ensete</name>
    <dbReference type="NCBI Taxonomy" id="4639"/>
    <lineage>
        <taxon>Eukaryota</taxon>
        <taxon>Viridiplantae</taxon>
        <taxon>Streptophyta</taxon>
        <taxon>Embryophyta</taxon>
        <taxon>Tracheophyta</taxon>
        <taxon>Spermatophyta</taxon>
        <taxon>Magnoliopsida</taxon>
        <taxon>Liliopsida</taxon>
        <taxon>Zingiberales</taxon>
        <taxon>Musaceae</taxon>
        <taxon>Ensete</taxon>
    </lineage>
</organism>
<dbReference type="GO" id="GO:0031047">
    <property type="term" value="P:regulatory ncRNA-mediated gene silencing"/>
    <property type="evidence" value="ECO:0007669"/>
    <property type="project" value="InterPro"/>
</dbReference>
<dbReference type="InterPro" id="IPR005380">
    <property type="entry name" value="XS_domain"/>
</dbReference>
<dbReference type="AlphaFoldDB" id="A0A426XY19"/>
<dbReference type="InterPro" id="IPR038588">
    <property type="entry name" value="XS_domain_sf"/>
</dbReference>
<gene>
    <name evidence="3" type="ORF">B296_00041244</name>
</gene>
<feature type="compositionally biased region" description="Polar residues" evidence="1">
    <location>
        <begin position="1"/>
        <end position="21"/>
    </location>
</feature>
<evidence type="ECO:0000313" key="3">
    <source>
        <dbReference type="EMBL" id="RRT44260.1"/>
    </source>
</evidence>
<feature type="compositionally biased region" description="Basic and acidic residues" evidence="1">
    <location>
        <begin position="86"/>
        <end position="98"/>
    </location>
</feature>
<feature type="domain" description="XS" evidence="2">
    <location>
        <begin position="15"/>
        <end position="118"/>
    </location>
</feature>
<dbReference type="PANTHER" id="PTHR46619:SF3">
    <property type="entry name" value="RNA RECOGNITION MOTIF XS DOMAIN PROTEIN"/>
    <property type="match status" value="1"/>
</dbReference>
<evidence type="ECO:0000313" key="4">
    <source>
        <dbReference type="Proteomes" id="UP000287651"/>
    </source>
</evidence>
<protein>
    <recommendedName>
        <fullName evidence="2">XS domain-containing protein</fullName>
    </recommendedName>
</protein>
<name>A0A426XY19_ENSVE</name>
<comment type="caution">
    <text evidence="3">The sequence shown here is derived from an EMBL/GenBank/DDBJ whole genome shotgun (WGS) entry which is preliminary data.</text>
</comment>
<feature type="region of interest" description="Disordered" evidence="1">
    <location>
        <begin position="73"/>
        <end position="98"/>
    </location>
</feature>
<dbReference type="PANTHER" id="PTHR46619">
    <property type="entry name" value="RNA RECOGNITION MOTIF XS DOMAIN PROTEIN-RELATED"/>
    <property type="match status" value="1"/>
</dbReference>
<sequence>MGRKQPQSAILPGSGQSTSRLASELGFGGGKSKSIYGKEGHTGITMVKFANTQVGIKESERLADYFEKDNHGRKGWARAQASQSGDDDKNPTLVKTDEKTGEKKRVLYGYLATASDLDKIDFDMRKRAVIKSRRELDLSD</sequence>
<feature type="region of interest" description="Disordered" evidence="1">
    <location>
        <begin position="1"/>
        <end position="32"/>
    </location>
</feature>
<dbReference type="EMBL" id="AMZH03016581">
    <property type="protein sequence ID" value="RRT44260.1"/>
    <property type="molecule type" value="Genomic_DNA"/>
</dbReference>